<comment type="caution">
    <text evidence="2">The sequence shown here is derived from an EMBL/GenBank/DDBJ whole genome shotgun (WGS) entry which is preliminary data.</text>
</comment>
<reference evidence="2 3" key="1">
    <citation type="submission" date="2019-06" db="EMBL/GenBank/DDBJ databases">
        <title>Sequencing the genomes of 1000 actinobacteria strains.</title>
        <authorList>
            <person name="Klenk H.-P."/>
        </authorList>
    </citation>
    <scope>NUCLEOTIDE SEQUENCE [LARGE SCALE GENOMIC DNA]</scope>
    <source>
        <strain evidence="2 3">DSM 45928</strain>
    </source>
</reference>
<name>A0A543B3S2_9ACTN</name>
<dbReference type="Proteomes" id="UP000317043">
    <property type="component" value="Unassembled WGS sequence"/>
</dbReference>
<dbReference type="AlphaFoldDB" id="A0A543B3S2"/>
<evidence type="ECO:0000313" key="3">
    <source>
        <dbReference type="Proteomes" id="UP000317043"/>
    </source>
</evidence>
<accession>A0A543B3S2</accession>
<sequence>MALPRGMVIADAWSQLSDAVAPLSNSSGRPLARTVKLILDPLVLRPVQNPRFAGSAVDIEHVDDLRTRIREAGPVLAATAAWYQLVKRTRRKAGVTDGNPQDLYFQRCFELAHLHGTPDQATAAAELAAELVEDVRSSRGNKTVEQLRGYITDPGNVPELNQLLGAAWRTDRRIIDGRADLDARSEFLAVCATAPDSEMFHRLTAHRVGTHEANELTGDGVARDHGLSRHRRVAPPRLGDRASKTRLPPPFDRSILERAFASFTAVFHRESMADIPALIRQEIHRSAGAWQLAEEPSRVAMVLGRDATADLTDPGPAMARGDARARLRSRWQRQAYVHRVLRLPDRAAPGLPEDLRTDVRHPRRAYLRRLWVRLHGREMRGESVTADAIWDLLDGVLRSVIMDQRDRLKDTLGRGR</sequence>
<dbReference type="InParanoid" id="A0A543B3S2"/>
<proteinExistence type="predicted"/>
<keyword evidence="3" id="KW-1185">Reference proteome</keyword>
<organism evidence="2 3">
    <name type="scientific">Stackebrandtia endophytica</name>
    <dbReference type="NCBI Taxonomy" id="1496996"/>
    <lineage>
        <taxon>Bacteria</taxon>
        <taxon>Bacillati</taxon>
        <taxon>Actinomycetota</taxon>
        <taxon>Actinomycetes</taxon>
        <taxon>Glycomycetales</taxon>
        <taxon>Glycomycetaceae</taxon>
        <taxon>Stackebrandtia</taxon>
    </lineage>
</organism>
<feature type="region of interest" description="Disordered" evidence="1">
    <location>
        <begin position="219"/>
        <end position="246"/>
    </location>
</feature>
<dbReference type="EMBL" id="VFOW01000001">
    <property type="protein sequence ID" value="TQL79479.1"/>
    <property type="molecule type" value="Genomic_DNA"/>
</dbReference>
<evidence type="ECO:0000313" key="2">
    <source>
        <dbReference type="EMBL" id="TQL79479.1"/>
    </source>
</evidence>
<protein>
    <submittedName>
        <fullName evidence="2">Uncharacterized protein</fullName>
    </submittedName>
</protein>
<gene>
    <name evidence="2" type="ORF">FB566_5087</name>
</gene>
<evidence type="ECO:0000256" key="1">
    <source>
        <dbReference type="SAM" id="MobiDB-lite"/>
    </source>
</evidence>